<keyword evidence="3" id="KW-1185">Reference proteome</keyword>
<dbReference type="Proteomes" id="UP000070544">
    <property type="component" value="Unassembled WGS sequence"/>
</dbReference>
<name>A0A138ZZ76_GONPJ</name>
<proteinExistence type="predicted"/>
<gene>
    <name evidence="2" type="ORF">M427DRAFT_38905</name>
</gene>
<feature type="region of interest" description="Disordered" evidence="1">
    <location>
        <begin position="507"/>
        <end position="535"/>
    </location>
</feature>
<evidence type="ECO:0000256" key="1">
    <source>
        <dbReference type="SAM" id="MobiDB-lite"/>
    </source>
</evidence>
<protein>
    <submittedName>
        <fullName evidence="2">Uncharacterized protein</fullName>
    </submittedName>
</protein>
<feature type="region of interest" description="Disordered" evidence="1">
    <location>
        <begin position="306"/>
        <end position="330"/>
    </location>
</feature>
<organism evidence="2 3">
    <name type="scientific">Gonapodya prolifera (strain JEL478)</name>
    <name type="common">Monoblepharis prolifera</name>
    <dbReference type="NCBI Taxonomy" id="1344416"/>
    <lineage>
        <taxon>Eukaryota</taxon>
        <taxon>Fungi</taxon>
        <taxon>Fungi incertae sedis</taxon>
        <taxon>Chytridiomycota</taxon>
        <taxon>Chytridiomycota incertae sedis</taxon>
        <taxon>Monoblepharidomycetes</taxon>
        <taxon>Monoblepharidales</taxon>
        <taxon>Gonapodyaceae</taxon>
        <taxon>Gonapodya</taxon>
    </lineage>
</organism>
<evidence type="ECO:0000313" key="3">
    <source>
        <dbReference type="Proteomes" id="UP000070544"/>
    </source>
</evidence>
<feature type="compositionally biased region" description="Low complexity" evidence="1">
    <location>
        <begin position="345"/>
        <end position="362"/>
    </location>
</feature>
<dbReference type="AlphaFoldDB" id="A0A138ZZ76"/>
<reference evidence="2 3" key="1">
    <citation type="journal article" date="2015" name="Genome Biol. Evol.">
        <title>Phylogenomic analyses indicate that early fungi evolved digesting cell walls of algal ancestors of land plants.</title>
        <authorList>
            <person name="Chang Y."/>
            <person name="Wang S."/>
            <person name="Sekimoto S."/>
            <person name="Aerts A.L."/>
            <person name="Choi C."/>
            <person name="Clum A."/>
            <person name="LaButti K.M."/>
            <person name="Lindquist E.A."/>
            <person name="Yee Ngan C."/>
            <person name="Ohm R.A."/>
            <person name="Salamov A.A."/>
            <person name="Grigoriev I.V."/>
            <person name="Spatafora J.W."/>
            <person name="Berbee M.L."/>
        </authorList>
    </citation>
    <scope>NUCLEOTIDE SEQUENCE [LARGE SCALE GENOMIC DNA]</scope>
    <source>
        <strain evidence="2 3">JEL478</strain>
    </source>
</reference>
<sequence length="607" mass="64719">MPLVDVGALLPGLAPLADDGVGAGVPPCDAATRFLASLSIVLDTFLATQLIAQALSYKCDARRLERVVFRAVHVAVGVGEQMAVLGWSCDGTVRFSPRPGPRLGHMAVKHLTDSKFTRHPDSAWGRGFPFSDGVQLPRADHPAGGTSSRLLPAGTLNSIERTFPALYLSDHLKNSRGFPEWVPHPARPADSARPALEFHRDLSLASPPHGHARRGKEQDKMMYMAQTHVKRNSGSAIGDRQGQGTVGRGREEGAGAAVSHAGTHTRAGCEFGYFECWMRSLAPGWWAGFRFLAWESCRVDAGTVVSPEHTTRTGKHCPTRPFPPPRRTTDASLASTLSTLSIASSSTSSSTSSLSYSSLSNSRPQRPRSLVAPKRVHWPEETVDVRGMGTAGTTARAWTTARARTAHDVGVNWADSGVSVSSSSLVPDTASLDGRHRGIRRVPAPASQPRRPLPGGELSETVLPFPFPFLRGRIAPVPARAAFPLPAHIHSPSILSASLPLLSSSTLSSSPLSHSHTHHSPSPTPTSSTTFSAGEAGLGLDWKDERDVPIAEMMRCVGGDGWGAQRAMGYRVSKTDKKGGYLTNIVDESCVACARRQGVGCVVELVG</sequence>
<evidence type="ECO:0000313" key="2">
    <source>
        <dbReference type="EMBL" id="KXS09433.1"/>
    </source>
</evidence>
<dbReference type="EMBL" id="KQ965864">
    <property type="protein sequence ID" value="KXS09433.1"/>
    <property type="molecule type" value="Genomic_DNA"/>
</dbReference>
<accession>A0A138ZZ76</accession>
<feature type="region of interest" description="Disordered" evidence="1">
    <location>
        <begin position="345"/>
        <end position="375"/>
    </location>
</feature>
<feature type="region of interest" description="Disordered" evidence="1">
    <location>
        <begin position="231"/>
        <end position="250"/>
    </location>
</feature>